<dbReference type="EMBL" id="CAVP010058636">
    <property type="protein sequence ID" value="CDL94984.1"/>
    <property type="molecule type" value="Genomic_DNA"/>
</dbReference>
<dbReference type="InterPro" id="IPR001283">
    <property type="entry name" value="CRISP-related"/>
</dbReference>
<dbReference type="CDD" id="cd05380">
    <property type="entry name" value="CAP_euk"/>
    <property type="match status" value="1"/>
</dbReference>
<dbReference type="InterPro" id="IPR002413">
    <property type="entry name" value="V5_allergen-like"/>
</dbReference>
<protein>
    <submittedName>
        <fullName evidence="2">SCP extracellular domain containing protein</fullName>
    </submittedName>
</protein>
<organism evidence="2">
    <name type="scientific">Haemonchus contortus</name>
    <name type="common">Barber pole worm</name>
    <dbReference type="NCBI Taxonomy" id="6289"/>
    <lineage>
        <taxon>Eukaryota</taxon>
        <taxon>Metazoa</taxon>
        <taxon>Ecdysozoa</taxon>
        <taxon>Nematoda</taxon>
        <taxon>Chromadorea</taxon>
        <taxon>Rhabditida</taxon>
        <taxon>Rhabditina</taxon>
        <taxon>Rhabditomorpha</taxon>
        <taxon>Strongyloidea</taxon>
        <taxon>Trichostrongylidae</taxon>
        <taxon>Haemonchus</taxon>
    </lineage>
</organism>
<comment type="caution">
    <text evidence="2">The sequence shown here is derived from an EMBL/GenBank/DDBJ whole genome shotgun (WGS) entry which is preliminary data.</text>
</comment>
<sequence length="188" mass="21377">MRRQASGSSNVRGCRSVPNILFEDPTYSYNYFQDRCNLKNGMTDDVRDVFLNKHNEYRSQVARGLAKDRLGGTAPTAGKMARMSYDCKLEETMMKWLNKCIFRDSKSGNGENIWLSTDTRLNNTHAATMSTKIWFSELETKGIGKENILTEQVFNRGVGHYTQVASTKNGEFVQVEGFSFSRISVTRL</sequence>
<dbReference type="SUPFAM" id="SSF55797">
    <property type="entry name" value="PR-1-like"/>
    <property type="match status" value="1"/>
</dbReference>
<evidence type="ECO:0000259" key="1">
    <source>
        <dbReference type="SMART" id="SM00198"/>
    </source>
</evidence>
<dbReference type="Pfam" id="PF00188">
    <property type="entry name" value="CAP"/>
    <property type="match status" value="1"/>
</dbReference>
<dbReference type="AlphaFoldDB" id="W6NGG4"/>
<dbReference type="InterPro" id="IPR014044">
    <property type="entry name" value="CAP_dom"/>
</dbReference>
<feature type="domain" description="SCP" evidence="1">
    <location>
        <begin position="45"/>
        <end position="181"/>
    </location>
</feature>
<dbReference type="InterPro" id="IPR035940">
    <property type="entry name" value="CAP_sf"/>
</dbReference>
<proteinExistence type="predicted"/>
<dbReference type="Gene3D" id="3.40.33.10">
    <property type="entry name" value="CAP"/>
    <property type="match status" value="1"/>
</dbReference>
<accession>W6NGG4</accession>
<evidence type="ECO:0000313" key="2">
    <source>
        <dbReference type="EMBL" id="CDL94984.1"/>
    </source>
</evidence>
<reference evidence="2" key="2">
    <citation type="submission" date="2013-05" db="EMBL/GenBank/DDBJ databases">
        <title>The genome and transcriptome of Haemonchus contortus: a key model parasite for drug and vaccine discovery.</title>
        <authorList>
            <person name="Laing R."/>
            <person name="Kikuchi T."/>
            <person name="Martinelli A."/>
            <person name="Tsai I.J."/>
            <person name="Beech R.N."/>
            <person name="Redman E."/>
            <person name="Holroyd N."/>
            <person name="Bartley D.J."/>
            <person name="Beasley H."/>
            <person name="Britton C."/>
            <person name="Curran D."/>
            <person name="Devaney E."/>
            <person name="Gilabert A."/>
            <person name="Jackson F."/>
            <person name="Hunt M."/>
            <person name="Johnston S."/>
            <person name="Kryukov I."/>
            <person name="Li K."/>
            <person name="Morrison A.A."/>
            <person name="Reid A.J."/>
            <person name="Sargison N."/>
            <person name="Saunders G."/>
            <person name="Wasmuth J.D."/>
            <person name="Wolstenholme A."/>
            <person name="Berriman M."/>
            <person name="Gilleard J.S."/>
            <person name="Cotton J.A."/>
        </authorList>
    </citation>
    <scope>NUCLEOTIDE SEQUENCE [LARGE SCALE GENOMIC DNA]</scope>
    <source>
        <strain evidence="2">ISE/inbred ISE</strain>
    </source>
</reference>
<gene>
    <name evidence="2" type="ORF">HCOI_01600100</name>
</gene>
<dbReference type="PRINTS" id="PR00838">
    <property type="entry name" value="V5ALLERGEN"/>
</dbReference>
<reference evidence="2" key="1">
    <citation type="submission" date="2013-03" db="EMBL/GenBank/DDBJ databases">
        <authorList>
            <person name="Aslett M."/>
        </authorList>
    </citation>
    <scope>NUCLEOTIDE SEQUENCE [LARGE SCALE GENOMIC DNA]</scope>
    <source>
        <strain evidence="2">ISE/inbred ISE</strain>
    </source>
</reference>
<dbReference type="PANTHER" id="PTHR10334">
    <property type="entry name" value="CYSTEINE-RICH SECRETORY PROTEIN-RELATED"/>
    <property type="match status" value="1"/>
</dbReference>
<dbReference type="SMART" id="SM00198">
    <property type="entry name" value="SCP"/>
    <property type="match status" value="1"/>
</dbReference>
<name>W6NGG4_HAECO</name>